<reference evidence="2" key="2">
    <citation type="submission" date="2023-06" db="EMBL/GenBank/DDBJ databases">
        <authorList>
            <person name="Kobayashi Y."/>
            <person name="Kayamori A."/>
            <person name="Aoki K."/>
            <person name="Shiwa Y."/>
            <person name="Fujita N."/>
            <person name="Sugita T."/>
            <person name="Iwasaki W."/>
            <person name="Tanaka N."/>
            <person name="Takashima M."/>
        </authorList>
    </citation>
    <scope>NUCLEOTIDE SEQUENCE</scope>
    <source>
        <strain evidence="2">HIS016</strain>
    </source>
</reference>
<keyword evidence="3" id="KW-1185">Reference proteome</keyword>
<accession>A0AAD3TPJ6</accession>
<dbReference type="InterPro" id="IPR052186">
    <property type="entry name" value="Hydantoin_racemase-like"/>
</dbReference>
<dbReference type="PANTHER" id="PTHR28047:SF5">
    <property type="entry name" value="PROTEIN DCG1"/>
    <property type="match status" value="1"/>
</dbReference>
<dbReference type="Pfam" id="PF01177">
    <property type="entry name" value="Asp_Glu_race"/>
    <property type="match status" value="1"/>
</dbReference>
<name>A0AAD3TPJ6_9TREE</name>
<dbReference type="EMBL" id="BTCM01000001">
    <property type="protein sequence ID" value="GMK54166.1"/>
    <property type="molecule type" value="Genomic_DNA"/>
</dbReference>
<dbReference type="InterPro" id="IPR053714">
    <property type="entry name" value="Iso_Racemase_Enz_sf"/>
</dbReference>
<dbReference type="GO" id="GO:0047661">
    <property type="term" value="F:amino-acid racemase activity"/>
    <property type="evidence" value="ECO:0007669"/>
    <property type="project" value="InterPro"/>
</dbReference>
<dbReference type="PANTHER" id="PTHR28047">
    <property type="entry name" value="PROTEIN DCG1"/>
    <property type="match status" value="1"/>
</dbReference>
<evidence type="ECO:0000313" key="2">
    <source>
        <dbReference type="EMBL" id="GMK54166.1"/>
    </source>
</evidence>
<dbReference type="AlphaFoldDB" id="A0AAD3TPJ6"/>
<protein>
    <recommendedName>
        <fullName evidence="4">Asp/Glu racemase</fullName>
    </recommendedName>
</protein>
<proteinExistence type="inferred from homology"/>
<dbReference type="Gene3D" id="3.40.50.12500">
    <property type="match status" value="1"/>
</dbReference>
<gene>
    <name evidence="2" type="ORF">CspeluHIS016_0107520</name>
</gene>
<dbReference type="Proteomes" id="UP001222932">
    <property type="component" value="Unassembled WGS sequence"/>
</dbReference>
<sequence>MPFILSADAARRPRVLVINPNATEAFTEGIRGSVSADVELDFYTAPAAHAPASIEGMTDEIHSASACICELRAHVDKWDGFVVACFADHPLVHALRELSNAPVVGILEAALLMGASLGTRVGILTTSPRWEPLLERDVASLGLSKLNAAGIVSSGLGRLDLEELPRASVIKVLCTAADVLQDRRRADVIIIGCVGLQGLEEAVGEVCQPGMVVLEPVRCGLELCLGLMRMGARTSKLGMYELA</sequence>
<organism evidence="2 3">
    <name type="scientific">Cutaneotrichosporon spelunceum</name>
    <dbReference type="NCBI Taxonomy" id="1672016"/>
    <lineage>
        <taxon>Eukaryota</taxon>
        <taxon>Fungi</taxon>
        <taxon>Dikarya</taxon>
        <taxon>Basidiomycota</taxon>
        <taxon>Agaricomycotina</taxon>
        <taxon>Tremellomycetes</taxon>
        <taxon>Trichosporonales</taxon>
        <taxon>Trichosporonaceae</taxon>
        <taxon>Cutaneotrichosporon</taxon>
    </lineage>
</organism>
<evidence type="ECO:0000313" key="3">
    <source>
        <dbReference type="Proteomes" id="UP001222932"/>
    </source>
</evidence>
<comment type="similarity">
    <text evidence="1">Belongs to the HyuE racemase family.</text>
</comment>
<evidence type="ECO:0000256" key="1">
    <source>
        <dbReference type="ARBA" id="ARBA00038414"/>
    </source>
</evidence>
<comment type="caution">
    <text evidence="2">The sequence shown here is derived from an EMBL/GenBank/DDBJ whole genome shotgun (WGS) entry which is preliminary data.</text>
</comment>
<evidence type="ECO:0008006" key="4">
    <source>
        <dbReference type="Google" id="ProtNLM"/>
    </source>
</evidence>
<dbReference type="InterPro" id="IPR015942">
    <property type="entry name" value="Asp/Glu/hydantoin_racemase"/>
</dbReference>
<reference evidence="2" key="1">
    <citation type="journal article" date="2023" name="BMC Genomics">
        <title>Chromosome-level genome assemblies of Cutaneotrichosporon spp. (Trichosporonales, Basidiomycota) reveal imbalanced evolution between nucleotide sequences and chromosome synteny.</title>
        <authorList>
            <person name="Kobayashi Y."/>
            <person name="Kayamori A."/>
            <person name="Aoki K."/>
            <person name="Shiwa Y."/>
            <person name="Matsutani M."/>
            <person name="Fujita N."/>
            <person name="Sugita T."/>
            <person name="Iwasaki W."/>
            <person name="Tanaka N."/>
            <person name="Takashima M."/>
        </authorList>
    </citation>
    <scope>NUCLEOTIDE SEQUENCE</scope>
    <source>
        <strain evidence="2">HIS016</strain>
    </source>
</reference>